<dbReference type="RefSeq" id="WP_306778670.1">
    <property type="nucleotide sequence ID" value="NZ_JAJCJK010000025.1"/>
</dbReference>
<proteinExistence type="predicted"/>
<name>A0AAW4UG71_9FIRM</name>
<accession>A0AAW4UG71</accession>
<organism evidence="1 2">
    <name type="scientific">Agathobacter rectalis</name>
    <dbReference type="NCBI Taxonomy" id="39491"/>
    <lineage>
        <taxon>Bacteria</taxon>
        <taxon>Bacillati</taxon>
        <taxon>Bacillota</taxon>
        <taxon>Clostridia</taxon>
        <taxon>Lachnospirales</taxon>
        <taxon>Lachnospiraceae</taxon>
        <taxon>Agathobacter</taxon>
    </lineage>
</organism>
<reference evidence="1" key="1">
    <citation type="submission" date="2021-10" db="EMBL/GenBank/DDBJ databases">
        <title>Collection of gut derived symbiotic bacterial strains cultured from healthy donors.</title>
        <authorList>
            <person name="Lin H."/>
            <person name="Littmann E."/>
            <person name="Kohout C."/>
            <person name="Pamer E.G."/>
        </authorList>
    </citation>
    <scope>NUCLEOTIDE SEQUENCE</scope>
    <source>
        <strain evidence="1">DFI.9.42</strain>
    </source>
</reference>
<evidence type="ECO:0000313" key="2">
    <source>
        <dbReference type="Proteomes" id="UP001197684"/>
    </source>
</evidence>
<dbReference type="Proteomes" id="UP001197684">
    <property type="component" value="Unassembled WGS sequence"/>
</dbReference>
<dbReference type="AlphaFoldDB" id="A0AAW4UG71"/>
<gene>
    <name evidence="1" type="ORF">LIZ56_13180</name>
</gene>
<dbReference type="EMBL" id="JAJCJK010000025">
    <property type="protein sequence ID" value="MCB6939353.1"/>
    <property type="molecule type" value="Genomic_DNA"/>
</dbReference>
<sequence length="52" mass="5953">MNIKGSKKKNQVLTVNIFEQQEIIAKAEAIKAELKASTWHELETKADKRDNI</sequence>
<comment type="caution">
    <text evidence="1">The sequence shown here is derived from an EMBL/GenBank/DDBJ whole genome shotgun (WGS) entry which is preliminary data.</text>
</comment>
<evidence type="ECO:0000313" key="1">
    <source>
        <dbReference type="EMBL" id="MCB6939353.1"/>
    </source>
</evidence>
<protein>
    <submittedName>
        <fullName evidence="1">Uncharacterized protein</fullName>
    </submittedName>
</protein>